<dbReference type="Proteomes" id="UP000549091">
    <property type="component" value="Unassembled WGS sequence"/>
</dbReference>
<dbReference type="AlphaFoldDB" id="A0A7K7RSY3"/>
<organism evidence="2 3">
    <name type="scientific">Nesospiza acunhae</name>
    <dbReference type="NCBI Taxonomy" id="381881"/>
    <lineage>
        <taxon>Eukaryota</taxon>
        <taxon>Metazoa</taxon>
        <taxon>Chordata</taxon>
        <taxon>Craniata</taxon>
        <taxon>Vertebrata</taxon>
        <taxon>Euteleostomi</taxon>
        <taxon>Archelosauria</taxon>
        <taxon>Archosauria</taxon>
        <taxon>Dinosauria</taxon>
        <taxon>Saurischia</taxon>
        <taxon>Theropoda</taxon>
        <taxon>Coelurosauria</taxon>
        <taxon>Aves</taxon>
        <taxon>Neognathae</taxon>
        <taxon>Neoaves</taxon>
        <taxon>Telluraves</taxon>
        <taxon>Australaves</taxon>
        <taxon>Passeriformes</taxon>
        <taxon>Thraupidae</taxon>
        <taxon>Nesospiza</taxon>
    </lineage>
</organism>
<evidence type="ECO:0000256" key="1">
    <source>
        <dbReference type="SAM" id="Phobius"/>
    </source>
</evidence>
<keyword evidence="1" id="KW-0812">Transmembrane</keyword>
<accession>A0A7K7RSY3</accession>
<feature type="non-terminal residue" evidence="2">
    <location>
        <position position="69"/>
    </location>
</feature>
<proteinExistence type="predicted"/>
<name>A0A7K7RSY3_9PASS</name>
<reference evidence="2 3" key="1">
    <citation type="submission" date="2019-09" db="EMBL/GenBank/DDBJ databases">
        <title>Bird 10,000 Genomes (B10K) Project - Family phase.</title>
        <authorList>
            <person name="Zhang G."/>
        </authorList>
    </citation>
    <scope>NUCLEOTIDE SEQUENCE [LARGE SCALE GENOMIC DNA]</scope>
    <source>
        <strain evidence="2">OUT-0053</strain>
        <tissue evidence="2">Muscle</tissue>
    </source>
</reference>
<gene>
    <name evidence="2" type="primary">Slc5a6_1</name>
    <name evidence="2" type="ORF">NESACU_R10691</name>
</gene>
<protein>
    <submittedName>
        <fullName evidence="2">SC5A6 protein</fullName>
    </submittedName>
</protein>
<comment type="caution">
    <text evidence="2">The sequence shown here is derived from an EMBL/GenBank/DDBJ whole genome shotgun (WGS) entry which is preliminary data.</text>
</comment>
<keyword evidence="1" id="KW-1133">Transmembrane helix</keyword>
<feature type="transmembrane region" description="Helical" evidence="1">
    <location>
        <begin position="12"/>
        <end position="34"/>
    </location>
</feature>
<evidence type="ECO:0000313" key="3">
    <source>
        <dbReference type="Proteomes" id="UP000549091"/>
    </source>
</evidence>
<dbReference type="EMBL" id="VZSU01001035">
    <property type="protein sequence ID" value="NWZ95379.1"/>
    <property type="molecule type" value="Genomic_DNA"/>
</dbReference>
<keyword evidence="1" id="KW-0472">Membrane</keyword>
<keyword evidence="3" id="KW-1185">Reference proteome</keyword>
<sequence>PTGLQRFYSLSYMWYSAHNSTTVILVGVLVSLLTGECGVLGGCRCPTPAAALDPRTISPVLPWLLCCLP</sequence>
<evidence type="ECO:0000313" key="2">
    <source>
        <dbReference type="EMBL" id="NWZ95379.1"/>
    </source>
</evidence>
<feature type="non-terminal residue" evidence="2">
    <location>
        <position position="1"/>
    </location>
</feature>